<evidence type="ECO:0000256" key="14">
    <source>
        <dbReference type="ARBA" id="ARBA00022840"/>
    </source>
</evidence>
<dbReference type="InterPro" id="IPR011009">
    <property type="entry name" value="Kinase-like_dom_sf"/>
</dbReference>
<dbReference type="GO" id="GO:0042254">
    <property type="term" value="P:ribosome biogenesis"/>
    <property type="evidence" value="ECO:0007669"/>
    <property type="project" value="UniProtKB-KW"/>
</dbReference>
<organism evidence="20 21">
    <name type="scientific">Babesia microti (strain RI)</name>
    <dbReference type="NCBI Taxonomy" id="1133968"/>
    <lineage>
        <taxon>Eukaryota</taxon>
        <taxon>Sar</taxon>
        <taxon>Alveolata</taxon>
        <taxon>Apicomplexa</taxon>
        <taxon>Aconoidasida</taxon>
        <taxon>Piroplasmida</taxon>
        <taxon>Babesiidae</taxon>
        <taxon>Babesia</taxon>
    </lineage>
</organism>
<dbReference type="SUPFAM" id="SSF56112">
    <property type="entry name" value="Protein kinase-like (PK-like)"/>
    <property type="match status" value="1"/>
</dbReference>
<comment type="cofactor">
    <cofactor evidence="1">
        <name>Mg(2+)</name>
        <dbReference type="ChEBI" id="CHEBI:18420"/>
    </cofactor>
</comment>
<evidence type="ECO:0000256" key="17">
    <source>
        <dbReference type="ARBA" id="ARBA00048679"/>
    </source>
</evidence>
<evidence type="ECO:0000256" key="2">
    <source>
        <dbReference type="ARBA" id="ARBA00004496"/>
    </source>
</evidence>
<proteinExistence type="inferred from homology"/>
<reference evidence="20 21" key="2">
    <citation type="journal article" date="2013" name="PLoS ONE">
        <title>Whole genome mapping and re-organization of the nuclear and mitochondrial genomes of Babesia microti isolates.</title>
        <authorList>
            <person name="Cornillot E."/>
            <person name="Dassouli A."/>
            <person name="Garg A."/>
            <person name="Pachikara N."/>
            <person name="Randazzo S."/>
            <person name="Depoix D."/>
            <person name="Carcy B."/>
            <person name="Delbecq S."/>
            <person name="Frutos R."/>
            <person name="Silva J.C."/>
            <person name="Sutton R."/>
            <person name="Krause P.J."/>
            <person name="Mamoun C.B."/>
        </authorList>
    </citation>
    <scope>NUCLEOTIDE SEQUENCE [LARGE SCALE GENOMIC DNA]</scope>
    <source>
        <strain evidence="20 21">RI</strain>
    </source>
</reference>
<protein>
    <recommendedName>
        <fullName evidence="5">Serine/threonine-protein kinase RIO1</fullName>
        <ecNumber evidence="4">2.7.11.1</ecNumber>
    </recommendedName>
    <alternativeName>
        <fullName evidence="18">Serine/threonine-protein kinase rio1</fullName>
    </alternativeName>
</protein>
<name>A0A0K3AT82_BABMR</name>
<dbReference type="SMART" id="SM00090">
    <property type="entry name" value="RIO"/>
    <property type="match status" value="1"/>
</dbReference>
<evidence type="ECO:0000256" key="18">
    <source>
        <dbReference type="ARBA" id="ARBA00068838"/>
    </source>
</evidence>
<comment type="similarity">
    <text evidence="3">Belongs to the protein kinase superfamily. RIO-type Ser/Thr kinase family.</text>
</comment>
<keyword evidence="9 20" id="KW-0808">Transferase</keyword>
<comment type="catalytic activity">
    <reaction evidence="17">
        <text>L-seryl-[protein] + ATP = O-phospho-L-seryl-[protein] + ADP + H(+)</text>
        <dbReference type="Rhea" id="RHEA:17989"/>
        <dbReference type="Rhea" id="RHEA-COMP:9863"/>
        <dbReference type="Rhea" id="RHEA-COMP:11604"/>
        <dbReference type="ChEBI" id="CHEBI:15378"/>
        <dbReference type="ChEBI" id="CHEBI:29999"/>
        <dbReference type="ChEBI" id="CHEBI:30616"/>
        <dbReference type="ChEBI" id="CHEBI:83421"/>
        <dbReference type="ChEBI" id="CHEBI:456216"/>
        <dbReference type="EC" id="2.7.11.1"/>
    </reaction>
</comment>
<dbReference type="InterPro" id="IPR018935">
    <property type="entry name" value="RIO_kinase_CS"/>
</dbReference>
<dbReference type="InterPro" id="IPR018934">
    <property type="entry name" value="RIO_dom"/>
</dbReference>
<keyword evidence="13" id="KW-0378">Hydrolase</keyword>
<feature type="domain" description="RIO kinase" evidence="19">
    <location>
        <begin position="61"/>
        <end position="298"/>
    </location>
</feature>
<evidence type="ECO:0000256" key="13">
    <source>
        <dbReference type="ARBA" id="ARBA00022801"/>
    </source>
</evidence>
<evidence type="ECO:0000256" key="6">
    <source>
        <dbReference type="ARBA" id="ARBA00022490"/>
    </source>
</evidence>
<dbReference type="GO" id="GO:0005737">
    <property type="term" value="C:cytoplasm"/>
    <property type="evidence" value="ECO:0007669"/>
    <property type="project" value="UniProtKB-SubCell"/>
</dbReference>
<dbReference type="VEuPathDB" id="PiroplasmaDB:BMR1_03g00860"/>
<keyword evidence="15" id="KW-0460">Magnesium</keyword>
<accession>A0A0K3AT82</accession>
<dbReference type="CDD" id="cd05147">
    <property type="entry name" value="RIO1_euk"/>
    <property type="match status" value="1"/>
</dbReference>
<dbReference type="KEGG" id="bmic:BMR1_03g00860"/>
<dbReference type="OrthoDB" id="205248at2759"/>
<dbReference type="GeneID" id="24424805"/>
<dbReference type="PROSITE" id="PS00109">
    <property type="entry name" value="PROTEIN_KINASE_TYR"/>
    <property type="match status" value="1"/>
</dbReference>
<dbReference type="GO" id="GO:0016787">
    <property type="term" value="F:hydrolase activity"/>
    <property type="evidence" value="ECO:0007669"/>
    <property type="project" value="UniProtKB-KW"/>
</dbReference>
<keyword evidence="11" id="KW-0547">Nucleotide-binding</keyword>
<keyword evidence="14" id="KW-0067">ATP-binding</keyword>
<comment type="catalytic activity">
    <reaction evidence="16">
        <text>L-threonyl-[protein] + ATP = O-phospho-L-threonyl-[protein] + ADP + H(+)</text>
        <dbReference type="Rhea" id="RHEA:46608"/>
        <dbReference type="Rhea" id="RHEA-COMP:11060"/>
        <dbReference type="Rhea" id="RHEA-COMP:11605"/>
        <dbReference type="ChEBI" id="CHEBI:15378"/>
        <dbReference type="ChEBI" id="CHEBI:30013"/>
        <dbReference type="ChEBI" id="CHEBI:30616"/>
        <dbReference type="ChEBI" id="CHEBI:61977"/>
        <dbReference type="ChEBI" id="CHEBI:456216"/>
        <dbReference type="EC" id="2.7.11.1"/>
    </reaction>
</comment>
<keyword evidence="21" id="KW-1185">Reference proteome</keyword>
<reference evidence="20 21" key="1">
    <citation type="journal article" date="2012" name="Nucleic Acids Res.">
        <title>Sequencing of the smallest Apicomplexan genome from the human pathogen Babesia microti.</title>
        <authorList>
            <person name="Cornillot E."/>
            <person name="Hadj-Kaddour K."/>
            <person name="Dassouli A."/>
            <person name="Noel B."/>
            <person name="Ranwez V."/>
            <person name="Vacherie B."/>
            <person name="Augagneur Y."/>
            <person name="Bres V."/>
            <person name="Duclos A."/>
            <person name="Randazzo S."/>
            <person name="Carcy B."/>
            <person name="Debierre-Grockiego F."/>
            <person name="Delbecq S."/>
            <person name="Moubri-Menage K."/>
            <person name="Shams-Eldin H."/>
            <person name="Usmani-Brown S."/>
            <person name="Bringaud F."/>
            <person name="Wincker P."/>
            <person name="Vivares C.P."/>
            <person name="Schwarz R.T."/>
            <person name="Schetters T.P."/>
            <person name="Krause P.J."/>
            <person name="Gorenflot A."/>
            <person name="Berry V."/>
            <person name="Barbe V."/>
            <person name="Ben Mamoun C."/>
        </authorList>
    </citation>
    <scope>NUCLEOTIDE SEQUENCE [LARGE SCALE GENOMIC DNA]</scope>
    <source>
        <strain evidence="20 21">RI</strain>
    </source>
</reference>
<dbReference type="InterPro" id="IPR000687">
    <property type="entry name" value="RIO_kinase"/>
</dbReference>
<dbReference type="FunFam" id="3.30.200.20:FF:000148">
    <property type="entry name" value="Serine/threonine-protein kinase RIO1"/>
    <property type="match status" value="1"/>
</dbReference>
<dbReference type="EC" id="2.7.11.1" evidence="4"/>
<keyword evidence="8" id="KW-0723">Serine/threonine-protein kinase</keyword>
<dbReference type="GO" id="GO:0005524">
    <property type="term" value="F:ATP binding"/>
    <property type="evidence" value="ECO:0007669"/>
    <property type="project" value="UniProtKB-KW"/>
</dbReference>
<evidence type="ECO:0000256" key="9">
    <source>
        <dbReference type="ARBA" id="ARBA00022679"/>
    </source>
</evidence>
<evidence type="ECO:0000256" key="3">
    <source>
        <dbReference type="ARBA" id="ARBA00009196"/>
    </source>
</evidence>
<dbReference type="Proteomes" id="UP000002899">
    <property type="component" value="Chromosome III"/>
</dbReference>
<dbReference type="OMA" id="ANIYEAM"/>
<evidence type="ECO:0000313" key="21">
    <source>
        <dbReference type="Proteomes" id="UP000002899"/>
    </source>
</evidence>
<dbReference type="PROSITE" id="PS01245">
    <property type="entry name" value="RIO1"/>
    <property type="match status" value="1"/>
</dbReference>
<dbReference type="Pfam" id="PF01163">
    <property type="entry name" value="RIO1"/>
    <property type="match status" value="1"/>
</dbReference>
<evidence type="ECO:0000313" key="20">
    <source>
        <dbReference type="EMBL" id="CTQ40771.1"/>
    </source>
</evidence>
<evidence type="ECO:0000256" key="4">
    <source>
        <dbReference type="ARBA" id="ARBA00012513"/>
    </source>
</evidence>
<comment type="subcellular location">
    <subcellularLocation>
        <location evidence="2">Cytoplasm</location>
    </subcellularLocation>
</comment>
<dbReference type="AlphaFoldDB" id="A0A0K3AT82"/>
<gene>
    <name evidence="20" type="ORF">BMR1_03g00860</name>
</gene>
<dbReference type="InterPro" id="IPR008266">
    <property type="entry name" value="Tyr_kinase_AS"/>
</dbReference>
<keyword evidence="10" id="KW-0479">Metal-binding</keyword>
<keyword evidence="12 20" id="KW-0418">Kinase</keyword>
<dbReference type="RefSeq" id="XP_012648782.1">
    <property type="nucleotide sequence ID" value="XM_012793328.1"/>
</dbReference>
<keyword evidence="6" id="KW-0963">Cytoplasm</keyword>
<evidence type="ECO:0000256" key="15">
    <source>
        <dbReference type="ARBA" id="ARBA00022842"/>
    </source>
</evidence>
<sequence length="503" mass="58347">MDSSSDSTDSNIDTSFVNFRKLTIKNYNHANDTTYESFGGATADELSLRSTYWRKNEKGITKESRATVQQVLDRRTLYRLSKLASIGAFIRLFGVISTGKEANIYEAMGNNGTRLVVKVYKTSILIFKDRSKYIQGEFRFRRGYMSNKNPRKMVKQWAEKEYRNLRRIIISGIRCPSPVALKDHVLVMQQITYGDIGVAARLHDYKYVNQYIYAQVICIMRYMYQKCRLIHGDLSEYNLLVGDNDLVYVIDVSQAIEHDHAEAMTFLRRDCVNVNNFFRRQPQVNILSNRLLFHFITEDEDSALINKLHNTISGGPSSKMDNMNDFDDVDLVEISKNDSDELISIGATVELLGFYNKVRKYQCRSISNETDELSDKITRNRKIFDDLVQKFLNWQKPESKYYDSDDLEGLMLPTQFAELSADMVESMQLSDPVGDQFDVNMIYEVAGNETVDETSDKTIKPVSEMFTGVIPPHIDRKEWKKMVKELHRQQRMVKIPKHIKRKK</sequence>
<evidence type="ECO:0000256" key="7">
    <source>
        <dbReference type="ARBA" id="ARBA00022517"/>
    </source>
</evidence>
<dbReference type="GO" id="GO:0046872">
    <property type="term" value="F:metal ion binding"/>
    <property type="evidence" value="ECO:0007669"/>
    <property type="project" value="UniProtKB-KW"/>
</dbReference>
<evidence type="ECO:0000256" key="11">
    <source>
        <dbReference type="ARBA" id="ARBA00022741"/>
    </source>
</evidence>
<evidence type="ECO:0000256" key="8">
    <source>
        <dbReference type="ARBA" id="ARBA00022527"/>
    </source>
</evidence>
<dbReference type="Gene3D" id="1.10.510.10">
    <property type="entry name" value="Transferase(Phosphotransferase) domain 1"/>
    <property type="match status" value="1"/>
</dbReference>
<reference evidence="20 21" key="3">
    <citation type="journal article" date="2016" name="Sci. Rep.">
        <title>Genome-wide diversity and gene expression profiling of Babesia microti isolates identify polymorphic genes that mediate host-pathogen interactions.</title>
        <authorList>
            <person name="Silva J.C."/>
            <person name="Cornillot E."/>
            <person name="McCracken C."/>
            <person name="Usmani-Brown S."/>
            <person name="Dwivedi A."/>
            <person name="Ifeonu O.O."/>
            <person name="Crabtree J."/>
            <person name="Gotia H.T."/>
            <person name="Virji A.Z."/>
            <person name="Reynes C."/>
            <person name="Colinge J."/>
            <person name="Kumar V."/>
            <person name="Lawres L."/>
            <person name="Pazzi J.E."/>
            <person name="Pablo J.V."/>
            <person name="Hung C."/>
            <person name="Brancato J."/>
            <person name="Kumari P."/>
            <person name="Orvis J."/>
            <person name="Tretina K."/>
            <person name="Chibucos M."/>
            <person name="Ott S."/>
            <person name="Sadzewicz L."/>
            <person name="Sengamalay N."/>
            <person name="Shetty A.C."/>
            <person name="Su Q."/>
            <person name="Tallon L."/>
            <person name="Fraser C.M."/>
            <person name="Frutos R."/>
            <person name="Molina D.M."/>
            <person name="Krause P.J."/>
            <person name="Ben Mamoun C."/>
        </authorList>
    </citation>
    <scope>NUCLEOTIDE SEQUENCE [LARGE SCALE GENOMIC DNA]</scope>
    <source>
        <strain evidence="20 21">RI</strain>
    </source>
</reference>
<dbReference type="PANTHER" id="PTHR45723">
    <property type="entry name" value="SERINE/THREONINE-PROTEIN KINASE RIO1"/>
    <property type="match status" value="1"/>
</dbReference>
<evidence type="ECO:0000256" key="1">
    <source>
        <dbReference type="ARBA" id="ARBA00001946"/>
    </source>
</evidence>
<evidence type="ECO:0000256" key="12">
    <source>
        <dbReference type="ARBA" id="ARBA00022777"/>
    </source>
</evidence>
<keyword evidence="7" id="KW-0690">Ribosome biogenesis</keyword>
<dbReference type="EMBL" id="LN871598">
    <property type="protein sequence ID" value="CTQ40771.1"/>
    <property type="molecule type" value="Genomic_DNA"/>
</dbReference>
<dbReference type="InterPro" id="IPR051272">
    <property type="entry name" value="RIO-type_Ser/Thr_kinase"/>
</dbReference>
<dbReference type="GO" id="GO:0004674">
    <property type="term" value="F:protein serine/threonine kinase activity"/>
    <property type="evidence" value="ECO:0007669"/>
    <property type="project" value="UniProtKB-KW"/>
</dbReference>
<dbReference type="GO" id="GO:0106310">
    <property type="term" value="F:protein serine kinase activity"/>
    <property type="evidence" value="ECO:0007669"/>
    <property type="project" value="RHEA"/>
</dbReference>
<evidence type="ECO:0000256" key="16">
    <source>
        <dbReference type="ARBA" id="ARBA00047899"/>
    </source>
</evidence>
<evidence type="ECO:0000256" key="5">
    <source>
        <dbReference type="ARBA" id="ARBA00016038"/>
    </source>
</evidence>
<dbReference type="Gene3D" id="3.30.200.20">
    <property type="entry name" value="Phosphorylase Kinase, domain 1"/>
    <property type="match status" value="1"/>
</dbReference>
<evidence type="ECO:0000256" key="10">
    <source>
        <dbReference type="ARBA" id="ARBA00022723"/>
    </source>
</evidence>
<evidence type="ECO:0000259" key="19">
    <source>
        <dbReference type="SMART" id="SM00090"/>
    </source>
</evidence>